<evidence type="ECO:0000256" key="1">
    <source>
        <dbReference type="ARBA" id="ARBA00010641"/>
    </source>
</evidence>
<keyword evidence="6" id="KW-1133">Transmembrane helix</keyword>
<keyword evidence="6" id="KW-0812">Transmembrane</keyword>
<dbReference type="Proteomes" id="UP001499951">
    <property type="component" value="Unassembled WGS sequence"/>
</dbReference>
<dbReference type="InterPro" id="IPR036388">
    <property type="entry name" value="WH-like_DNA-bd_sf"/>
</dbReference>
<dbReference type="InterPro" id="IPR039425">
    <property type="entry name" value="RNA_pol_sigma-70-like"/>
</dbReference>
<evidence type="ECO:0000256" key="6">
    <source>
        <dbReference type="SAM" id="Phobius"/>
    </source>
</evidence>
<evidence type="ECO:0000256" key="3">
    <source>
        <dbReference type="ARBA" id="ARBA00023082"/>
    </source>
</evidence>
<dbReference type="SUPFAM" id="SSF88946">
    <property type="entry name" value="Sigma2 domain of RNA polymerase sigma factors"/>
    <property type="match status" value="1"/>
</dbReference>
<keyword evidence="5" id="KW-0804">Transcription</keyword>
<reference evidence="9 10" key="1">
    <citation type="journal article" date="2019" name="Int. J. Syst. Evol. Microbiol.">
        <title>The Global Catalogue of Microorganisms (GCM) 10K type strain sequencing project: providing services to taxonomists for standard genome sequencing and annotation.</title>
        <authorList>
            <consortium name="The Broad Institute Genomics Platform"/>
            <consortium name="The Broad Institute Genome Sequencing Center for Infectious Disease"/>
            <person name="Wu L."/>
            <person name="Ma J."/>
        </authorList>
    </citation>
    <scope>NUCLEOTIDE SEQUENCE [LARGE SCALE GENOMIC DNA]</scope>
    <source>
        <strain evidence="9 10">JCM 15089</strain>
    </source>
</reference>
<keyword evidence="4" id="KW-0238">DNA-binding</keyword>
<evidence type="ECO:0000313" key="9">
    <source>
        <dbReference type="EMBL" id="GAA0573386.1"/>
    </source>
</evidence>
<feature type="transmembrane region" description="Helical" evidence="6">
    <location>
        <begin position="16"/>
        <end position="39"/>
    </location>
</feature>
<dbReference type="InterPro" id="IPR007630">
    <property type="entry name" value="RNA_pol_sigma70_r4"/>
</dbReference>
<comment type="similarity">
    <text evidence="1">Belongs to the sigma-70 factor family. ECF subfamily.</text>
</comment>
<dbReference type="RefSeq" id="WP_166934600.1">
    <property type="nucleotide sequence ID" value="NZ_BAAADD010000005.1"/>
</dbReference>
<dbReference type="InterPro" id="IPR013325">
    <property type="entry name" value="RNA_pol_sigma_r2"/>
</dbReference>
<dbReference type="Pfam" id="PF04542">
    <property type="entry name" value="Sigma70_r2"/>
    <property type="match status" value="1"/>
</dbReference>
<proteinExistence type="inferred from homology"/>
<dbReference type="PANTHER" id="PTHR43133">
    <property type="entry name" value="RNA POLYMERASE ECF-TYPE SIGMA FACTO"/>
    <property type="match status" value="1"/>
</dbReference>
<dbReference type="InterPro" id="IPR014284">
    <property type="entry name" value="RNA_pol_sigma-70_dom"/>
</dbReference>
<name>A0ABN1ETN8_9PROT</name>
<feature type="domain" description="RNA polymerase sigma-70 region 4" evidence="8">
    <location>
        <begin position="129"/>
        <end position="176"/>
    </location>
</feature>
<dbReference type="Gene3D" id="1.10.1740.10">
    <property type="match status" value="1"/>
</dbReference>
<dbReference type="Gene3D" id="1.10.10.10">
    <property type="entry name" value="Winged helix-like DNA-binding domain superfamily/Winged helix DNA-binding domain"/>
    <property type="match status" value="1"/>
</dbReference>
<dbReference type="PANTHER" id="PTHR43133:SF58">
    <property type="entry name" value="ECF RNA POLYMERASE SIGMA FACTOR SIGD"/>
    <property type="match status" value="1"/>
</dbReference>
<organism evidence="9 10">
    <name type="scientific">Rhizomicrobium electricum</name>
    <dbReference type="NCBI Taxonomy" id="480070"/>
    <lineage>
        <taxon>Bacteria</taxon>
        <taxon>Pseudomonadati</taxon>
        <taxon>Pseudomonadota</taxon>
        <taxon>Alphaproteobacteria</taxon>
        <taxon>Micropepsales</taxon>
        <taxon>Micropepsaceae</taxon>
        <taxon>Rhizomicrobium</taxon>
    </lineage>
</organism>
<dbReference type="InterPro" id="IPR013324">
    <property type="entry name" value="RNA_pol_sigma_r3/r4-like"/>
</dbReference>
<keyword evidence="3" id="KW-0731">Sigma factor</keyword>
<evidence type="ECO:0000256" key="5">
    <source>
        <dbReference type="ARBA" id="ARBA00023163"/>
    </source>
</evidence>
<comment type="caution">
    <text evidence="9">The sequence shown here is derived from an EMBL/GenBank/DDBJ whole genome shotgun (WGS) entry which is preliminary data.</text>
</comment>
<evidence type="ECO:0000259" key="8">
    <source>
        <dbReference type="Pfam" id="PF04545"/>
    </source>
</evidence>
<evidence type="ECO:0000256" key="2">
    <source>
        <dbReference type="ARBA" id="ARBA00023015"/>
    </source>
</evidence>
<evidence type="ECO:0000259" key="7">
    <source>
        <dbReference type="Pfam" id="PF04542"/>
    </source>
</evidence>
<keyword evidence="10" id="KW-1185">Reference proteome</keyword>
<feature type="domain" description="RNA polymerase sigma-70 region 2" evidence="7">
    <location>
        <begin position="33"/>
        <end position="100"/>
    </location>
</feature>
<protein>
    <submittedName>
        <fullName evidence="9">Sigma-70 family RNA polymerase sigma factor</fullName>
    </submittedName>
</protein>
<evidence type="ECO:0000256" key="4">
    <source>
        <dbReference type="ARBA" id="ARBA00023125"/>
    </source>
</evidence>
<evidence type="ECO:0000313" key="10">
    <source>
        <dbReference type="Proteomes" id="UP001499951"/>
    </source>
</evidence>
<sequence>MPGSDTDERGNERWRALAIAAAGGGTAMGLLLAELVPLLRRYCASQLARYGRGDWAEDMVQEIMLTVHLKLHTYDDAMPFLAWLYAVAKHKMIDALRRERIHHVPLEEAADVVDGGGEAPLAQRDLTQLLAQLKPPAGAIIQALKVEGASVKALAAQYGMSESNIKIVVHRGLRRLAEMMAKERA</sequence>
<keyword evidence="6" id="KW-0472">Membrane</keyword>
<dbReference type="EMBL" id="BAAADD010000005">
    <property type="protein sequence ID" value="GAA0573386.1"/>
    <property type="molecule type" value="Genomic_DNA"/>
</dbReference>
<dbReference type="Pfam" id="PF04545">
    <property type="entry name" value="Sigma70_r4"/>
    <property type="match status" value="1"/>
</dbReference>
<keyword evidence="2" id="KW-0805">Transcription regulation</keyword>
<dbReference type="NCBIfam" id="TIGR02937">
    <property type="entry name" value="sigma70-ECF"/>
    <property type="match status" value="1"/>
</dbReference>
<dbReference type="InterPro" id="IPR007627">
    <property type="entry name" value="RNA_pol_sigma70_r2"/>
</dbReference>
<gene>
    <name evidence="9" type="ORF">GCM10008942_22600</name>
</gene>
<accession>A0ABN1ETN8</accession>
<dbReference type="SUPFAM" id="SSF88659">
    <property type="entry name" value="Sigma3 and sigma4 domains of RNA polymerase sigma factors"/>
    <property type="match status" value="1"/>
</dbReference>